<sequence>MSGYAVTISAVDNLSKTLNRINQNAARSLAPFRKLGGAVTRLMRTTGVSGIARALGNVGRSARDAFQRLSSIIAPLGAISGAATLGGMYRMISAWSNWGTELGNVSRNMGITAQTLGNLQGAAQMAGSSGEALTNGLGVLGQNLYDAVGGRNAGAVVMMNTLGVAFHKNATQARSVTDVLPELADKIALLKDPYAQAQAASTLFGGSAAAMLPFLRRGAAGIREYQQAADRYLHITPQTAQAANTFREAQTRLTLAVEGFGNRISEKLAPILGPLLTQFADWIATNPKVTEGINALGDGVQRFANWLRGIDWDAVGQKMQQWGSRIESLTHLLGGPANAIRDLLFLMGFKFVAGIVGPLASVGLAVGRLGLSFAPLLLTPVGAAVAGCVVAVGALGLAAYELWKHWSGIEKLFSGMWDGIKGAFSAAWSYISPALDRMDSVLDRIGGTSGMRASGPASGSLPGAETAQRTNEAMRYFVGQGWSSAQAAGIVANLRQESGLNEKAIGDGGRASGIAQWHPDRQAAIEKHFGTALNRMSYAQQLQAVDYELRQGAERVAGQHIAMQDSGREAGAAASLYYERPADRAGEAYRRGALAQSIQTDFMRSSAASGPPMQVSSLSGSPSSGSSTMAASRAQDTVHRVEVSAAPGTRAKVTDPTGSTRVVRNNVTGTVP</sequence>
<keyword evidence="2" id="KW-1133">Transmembrane helix</keyword>
<dbReference type="RefSeq" id="WP_159261810.1">
    <property type="nucleotide sequence ID" value="NZ_CP041348.1"/>
</dbReference>
<feature type="region of interest" description="Disordered" evidence="1">
    <location>
        <begin position="604"/>
        <end position="672"/>
    </location>
</feature>
<gene>
    <name evidence="4" type="ORF">FMA36_07410</name>
</gene>
<evidence type="ECO:0000256" key="1">
    <source>
        <dbReference type="SAM" id="MobiDB-lite"/>
    </source>
</evidence>
<proteinExistence type="predicted"/>
<dbReference type="AlphaFoldDB" id="A0A857FM41"/>
<dbReference type="Gene3D" id="1.10.530.10">
    <property type="match status" value="1"/>
</dbReference>
<evidence type="ECO:0000259" key="3">
    <source>
        <dbReference type="Pfam" id="PF18013"/>
    </source>
</evidence>
<keyword evidence="2" id="KW-0472">Membrane</keyword>
<keyword evidence="2" id="KW-0812">Transmembrane</keyword>
<dbReference type="Proteomes" id="UP000464674">
    <property type="component" value="Chromosome"/>
</dbReference>
<feature type="compositionally biased region" description="Low complexity" evidence="1">
    <location>
        <begin position="616"/>
        <end position="627"/>
    </location>
</feature>
<name>A0A857FM41_KOMXY</name>
<dbReference type="OrthoDB" id="8410204at2"/>
<feature type="transmembrane region" description="Helical" evidence="2">
    <location>
        <begin position="351"/>
        <end position="371"/>
    </location>
</feature>
<feature type="transmembrane region" description="Helical" evidence="2">
    <location>
        <begin position="377"/>
        <end position="403"/>
    </location>
</feature>
<feature type="compositionally biased region" description="Low complexity" evidence="1">
    <location>
        <begin position="660"/>
        <end position="672"/>
    </location>
</feature>
<accession>A0A857FM41</accession>
<reference evidence="4 5" key="1">
    <citation type="journal article" date="2020" name="Carbohydr. Polym.">
        <title>Characterization and optimization of production of bacterial cellulose from strain CGMCC 17276 based on whole-genome analysis.</title>
        <authorList>
            <person name="Lu T."/>
            <person name="Gao H."/>
            <person name="Liao B."/>
            <person name="Wu J."/>
            <person name="Zhang W."/>
            <person name="Huang J."/>
            <person name="Liu M."/>
            <person name="Huang J."/>
            <person name="Chang Z."/>
            <person name="Jin M."/>
            <person name="Yi Z."/>
            <person name="Jiang D."/>
        </authorList>
    </citation>
    <scope>NUCLEOTIDE SEQUENCE [LARGE SCALE GENOMIC DNA]</scope>
    <source>
        <strain evidence="4 5">CGMCC 17276</strain>
    </source>
</reference>
<dbReference type="Pfam" id="PF18013">
    <property type="entry name" value="Phage_lysozyme2"/>
    <property type="match status" value="1"/>
</dbReference>
<dbReference type="InterPro" id="IPR041219">
    <property type="entry name" value="Phage_lysozyme2"/>
</dbReference>
<feature type="domain" description="Phage tail lysozyme" evidence="3">
    <location>
        <begin position="471"/>
        <end position="601"/>
    </location>
</feature>
<evidence type="ECO:0000313" key="4">
    <source>
        <dbReference type="EMBL" id="QHC35348.1"/>
    </source>
</evidence>
<evidence type="ECO:0000256" key="2">
    <source>
        <dbReference type="SAM" id="Phobius"/>
    </source>
</evidence>
<evidence type="ECO:0000313" key="5">
    <source>
        <dbReference type="Proteomes" id="UP000464674"/>
    </source>
</evidence>
<protein>
    <submittedName>
        <fullName evidence="4">Phage tail tape measure protein</fullName>
    </submittedName>
</protein>
<organism evidence="4 5">
    <name type="scientific">Komagataeibacter xylinus</name>
    <name type="common">Gluconacetobacter xylinus</name>
    <dbReference type="NCBI Taxonomy" id="28448"/>
    <lineage>
        <taxon>Bacteria</taxon>
        <taxon>Pseudomonadati</taxon>
        <taxon>Pseudomonadota</taxon>
        <taxon>Alphaproteobacteria</taxon>
        <taxon>Acetobacterales</taxon>
        <taxon>Acetobacteraceae</taxon>
        <taxon>Komagataeibacter</taxon>
    </lineage>
</organism>
<dbReference type="EMBL" id="CP041348">
    <property type="protein sequence ID" value="QHC35348.1"/>
    <property type="molecule type" value="Genomic_DNA"/>
</dbReference>